<dbReference type="PIRSF" id="PIRSF000463">
    <property type="entry name" value="GlgB"/>
    <property type="match status" value="1"/>
</dbReference>
<evidence type="ECO:0000313" key="9">
    <source>
        <dbReference type="EMBL" id="BCS95187.1"/>
    </source>
</evidence>
<dbReference type="InterPro" id="IPR006048">
    <property type="entry name" value="A-amylase/branching_C"/>
</dbReference>
<dbReference type="InterPro" id="IPR006047">
    <property type="entry name" value="GH13_cat_dom"/>
</dbReference>
<comment type="function">
    <text evidence="2">Catalyzes the formation of the alpha-1,6-glucosidic linkages in glycogen by scission of a 1,4-alpha-linked oligosaccharide from growing alpha-1,4-glucan chains and the subsequent attachment of the oligosaccharide to the alpha-1,6 position.</text>
</comment>
<evidence type="ECO:0000259" key="8">
    <source>
        <dbReference type="SMART" id="SM00642"/>
    </source>
</evidence>
<name>A0ABM7PBZ6_9BACT</name>
<dbReference type="SMART" id="SM00642">
    <property type="entry name" value="Aamy"/>
    <property type="match status" value="1"/>
</dbReference>
<dbReference type="PANTHER" id="PTHR43651">
    <property type="entry name" value="1,4-ALPHA-GLUCAN-BRANCHING ENZYME"/>
    <property type="match status" value="1"/>
</dbReference>
<dbReference type="InterPro" id="IPR013780">
    <property type="entry name" value="Glyco_hydro_b"/>
</dbReference>
<evidence type="ECO:0000256" key="1">
    <source>
        <dbReference type="ARBA" id="ARBA00000826"/>
    </source>
</evidence>
<dbReference type="SUPFAM" id="SSF81296">
    <property type="entry name" value="E set domains"/>
    <property type="match status" value="1"/>
</dbReference>
<comment type="catalytic activity">
    <reaction evidence="1">
        <text>Transfers a segment of a (1-&gt;4)-alpha-D-glucan chain to a primary hydroxy group in a similar glucan chain.</text>
        <dbReference type="EC" id="2.4.1.18"/>
    </reaction>
</comment>
<dbReference type="Pfam" id="PF00128">
    <property type="entry name" value="Alpha-amylase"/>
    <property type="match status" value="1"/>
</dbReference>
<dbReference type="CDD" id="cd11321">
    <property type="entry name" value="AmyAc_bac_euk_BE"/>
    <property type="match status" value="1"/>
</dbReference>
<dbReference type="InterPro" id="IPR017853">
    <property type="entry name" value="GH"/>
</dbReference>
<evidence type="ECO:0000256" key="6">
    <source>
        <dbReference type="ARBA" id="ARBA00022679"/>
    </source>
</evidence>
<dbReference type="Gene3D" id="2.60.40.10">
    <property type="entry name" value="Immunoglobulins"/>
    <property type="match status" value="1"/>
</dbReference>
<feature type="domain" description="Glycosyl hydrolase family 13 catalytic" evidence="8">
    <location>
        <begin position="159"/>
        <end position="523"/>
    </location>
</feature>
<sequence>MLVRRLEQVNLALKKLTIRGSLREAASTHLSLGPRYENGFWRIGEWAPNATAIFLIGPFSDWKEMPEFALKRRDGSDCWEMSLPEEAMPHGTLFRFGMHWRGGSGDRIPSHADRVVQDVHTNIFNAQAWRPDPYVWQHGTMTEKLRAPLIYEAHVGMAGEGDGVADFHHFTEHVLPRIKRAGYNTLQLMGIPEHPYYGSYGYHVTSYFAVSSRFGPPEAFKRLVDTAHGMGLRVIIDMVHSHAAGNEVEGLSRQDGTPHLYFHAGDRGRHEGWDSRCFDYGKEGVVRFLLSNCRYWLEEYRVDGFRFDGVTSMIYHHRGMNRSFTHYDDYYGDEVDEEALVYLSLVNRLIHEINPSAITIAEDVSGMPGLAYPREFGGTGFDYRFAMGLPDLWTRLLKEVPDESWDLDKIWFELTNRREQEPTISYAESHDQALVGDQTHFFRMAGAAMYDHMGKGDPDAHIDRAMALHKMIRLITVATAGAGYLNFMGNEFGHPEWIDFPRHGNSWSGHYARRQWSLVDNVDLKYPFLAAFDREMTALADAGDLFASPRVRLLGISNIKKWLAFERGAMVFIFNFHATRSRVDHPVPVSPGDYSLCLNSDGQRFGGHGRVEEEQRFFSFPDAKGAHHIYVYLPARTALVLRRS</sequence>
<protein>
    <recommendedName>
        <fullName evidence="4">1,4-alpha-glucan branching enzyme</fullName>
        <ecNumber evidence="4">2.4.1.18</ecNumber>
    </recommendedName>
</protein>
<dbReference type="Proteomes" id="UP001320148">
    <property type="component" value="Chromosome"/>
</dbReference>
<accession>A0ABM7PBZ6</accession>
<dbReference type="InterPro" id="IPR014756">
    <property type="entry name" value="Ig_E-set"/>
</dbReference>
<evidence type="ECO:0000256" key="3">
    <source>
        <dbReference type="ARBA" id="ARBA00009000"/>
    </source>
</evidence>
<keyword evidence="7" id="KW-0119">Carbohydrate metabolism</keyword>
<reference evidence="9 10" key="1">
    <citation type="submission" date="2021-02" db="EMBL/GenBank/DDBJ databases">
        <title>Complete genome of Desulfoluna sp. strain ASN36.</title>
        <authorList>
            <person name="Takahashi A."/>
            <person name="Kojima H."/>
            <person name="Fukui M."/>
        </authorList>
    </citation>
    <scope>NUCLEOTIDE SEQUENCE [LARGE SCALE GENOMIC DNA]</scope>
    <source>
        <strain evidence="9 10">ASN36</strain>
    </source>
</reference>
<evidence type="ECO:0000256" key="2">
    <source>
        <dbReference type="ARBA" id="ARBA00002953"/>
    </source>
</evidence>
<dbReference type="InterPro" id="IPR037439">
    <property type="entry name" value="Branching_enzy"/>
</dbReference>
<dbReference type="Gene3D" id="3.20.20.80">
    <property type="entry name" value="Glycosidases"/>
    <property type="match status" value="1"/>
</dbReference>
<dbReference type="SUPFAM" id="SSF51445">
    <property type="entry name" value="(Trans)glycosidases"/>
    <property type="match status" value="1"/>
</dbReference>
<organism evidence="9 10">
    <name type="scientific">Desulfoluna limicola</name>
    <dbReference type="NCBI Taxonomy" id="2810562"/>
    <lineage>
        <taxon>Bacteria</taxon>
        <taxon>Pseudomonadati</taxon>
        <taxon>Thermodesulfobacteriota</taxon>
        <taxon>Desulfobacteria</taxon>
        <taxon>Desulfobacterales</taxon>
        <taxon>Desulfolunaceae</taxon>
        <taxon>Desulfoluna</taxon>
    </lineage>
</organism>
<dbReference type="PANTHER" id="PTHR43651:SF3">
    <property type="entry name" value="1,4-ALPHA-GLUCAN-BRANCHING ENZYME"/>
    <property type="match status" value="1"/>
</dbReference>
<dbReference type="Gene3D" id="2.60.40.1180">
    <property type="entry name" value="Golgi alpha-mannosidase II"/>
    <property type="match status" value="1"/>
</dbReference>
<keyword evidence="5" id="KW-0328">Glycosyltransferase</keyword>
<evidence type="ECO:0000313" key="10">
    <source>
        <dbReference type="Proteomes" id="UP001320148"/>
    </source>
</evidence>
<proteinExistence type="inferred from homology"/>
<evidence type="ECO:0000256" key="4">
    <source>
        <dbReference type="ARBA" id="ARBA00012541"/>
    </source>
</evidence>
<keyword evidence="10" id="KW-1185">Reference proteome</keyword>
<evidence type="ECO:0000256" key="7">
    <source>
        <dbReference type="ARBA" id="ARBA00023277"/>
    </source>
</evidence>
<dbReference type="EC" id="2.4.1.18" evidence="4"/>
<evidence type="ECO:0000256" key="5">
    <source>
        <dbReference type="ARBA" id="ARBA00022676"/>
    </source>
</evidence>
<dbReference type="InterPro" id="IPR013783">
    <property type="entry name" value="Ig-like_fold"/>
</dbReference>
<dbReference type="EMBL" id="AP024488">
    <property type="protein sequence ID" value="BCS95187.1"/>
    <property type="molecule type" value="Genomic_DNA"/>
</dbReference>
<keyword evidence="6" id="KW-0808">Transferase</keyword>
<gene>
    <name evidence="9" type="ORF">DSLASN_08190</name>
</gene>
<dbReference type="InterPro" id="IPR004193">
    <property type="entry name" value="Glyco_hydro_13_N"/>
</dbReference>
<comment type="similarity">
    <text evidence="3">Belongs to the glycosyl hydrolase 13 family. GlgB subfamily.</text>
</comment>
<dbReference type="SUPFAM" id="SSF51011">
    <property type="entry name" value="Glycosyl hydrolase domain"/>
    <property type="match status" value="1"/>
</dbReference>
<dbReference type="Pfam" id="PF02922">
    <property type="entry name" value="CBM_48"/>
    <property type="match status" value="1"/>
</dbReference>
<dbReference type="Pfam" id="PF02806">
    <property type="entry name" value="Alpha-amylase_C"/>
    <property type="match status" value="1"/>
</dbReference>